<reference evidence="2 3" key="1">
    <citation type="submission" date="2024-03" db="EMBL/GenBank/DDBJ databases">
        <title>Complete genome sequence of the green alga Chloropicon roscoffensis RCC1871.</title>
        <authorList>
            <person name="Lemieux C."/>
            <person name="Pombert J.-F."/>
            <person name="Otis C."/>
            <person name="Turmel M."/>
        </authorList>
    </citation>
    <scope>NUCLEOTIDE SEQUENCE [LARGE SCALE GENOMIC DNA]</scope>
    <source>
        <strain evidence="2 3">RCC1871</strain>
    </source>
</reference>
<feature type="signal peptide" evidence="1">
    <location>
        <begin position="1"/>
        <end position="26"/>
    </location>
</feature>
<dbReference type="Proteomes" id="UP001472866">
    <property type="component" value="Chromosome 17"/>
</dbReference>
<dbReference type="AlphaFoldDB" id="A0AAX4PMS3"/>
<proteinExistence type="predicted"/>
<sequence length="271" mass="29952">MKRSYQTMIFATLCIAAMVSPVAVQAQGDESLPEISSTIENWPADDPSGYEEYVVEKYFDQEDTSKAKAIYELVSDKAGECEAIPPEEWNVTLRDGVNQDCSQMRSGGIAGEGRSVANEIGYFLRTMGGNAFSGGERLYCLPPKSESNFSTYVESACWPSNNPILDRYSSVLGNEDNSVRLTMKFPLMECLGENTTFPIENVTVVADLPLCIGNAGPWPRPTSGSVILDLSTHILDRTFRDVFKEVFMAHSVRIVDPPLHELEELLDGLLE</sequence>
<organism evidence="2 3">
    <name type="scientific">Chloropicon roscoffensis</name>
    <dbReference type="NCBI Taxonomy" id="1461544"/>
    <lineage>
        <taxon>Eukaryota</taxon>
        <taxon>Viridiplantae</taxon>
        <taxon>Chlorophyta</taxon>
        <taxon>Chloropicophyceae</taxon>
        <taxon>Chloropicales</taxon>
        <taxon>Chloropicaceae</taxon>
        <taxon>Chloropicon</taxon>
    </lineage>
</organism>
<accession>A0AAX4PMS3</accession>
<dbReference type="EMBL" id="CP151517">
    <property type="protein sequence ID" value="WZN67033.1"/>
    <property type="molecule type" value="Genomic_DNA"/>
</dbReference>
<keyword evidence="1" id="KW-0732">Signal</keyword>
<evidence type="ECO:0000256" key="1">
    <source>
        <dbReference type="SAM" id="SignalP"/>
    </source>
</evidence>
<evidence type="ECO:0000313" key="3">
    <source>
        <dbReference type="Proteomes" id="UP001472866"/>
    </source>
</evidence>
<keyword evidence="3" id="KW-1185">Reference proteome</keyword>
<name>A0AAX4PMS3_9CHLO</name>
<evidence type="ECO:0000313" key="2">
    <source>
        <dbReference type="EMBL" id="WZN67033.1"/>
    </source>
</evidence>
<protein>
    <submittedName>
        <fullName evidence="2">Uncharacterized protein</fullName>
    </submittedName>
</protein>
<gene>
    <name evidence="2" type="ORF">HKI87_17g86050</name>
</gene>
<feature type="chain" id="PRO_5043646296" evidence="1">
    <location>
        <begin position="27"/>
        <end position="271"/>
    </location>
</feature>